<dbReference type="InterPro" id="IPR050832">
    <property type="entry name" value="Bact_Acetyltransf"/>
</dbReference>
<dbReference type="Pfam" id="PF00583">
    <property type="entry name" value="Acetyltransf_1"/>
    <property type="match status" value="1"/>
</dbReference>
<dbReference type="PROSITE" id="PS51186">
    <property type="entry name" value="GNAT"/>
    <property type="match status" value="1"/>
</dbReference>
<dbReference type="Gene3D" id="3.40.630.30">
    <property type="match status" value="1"/>
</dbReference>
<keyword evidence="1 4" id="KW-0808">Transferase</keyword>
<feature type="domain" description="N-acetyltransferase" evidence="3">
    <location>
        <begin position="7"/>
        <end position="153"/>
    </location>
</feature>
<dbReference type="RefSeq" id="WP_163894469.1">
    <property type="nucleotide sequence ID" value="NZ_JAAFYS010000003.1"/>
</dbReference>
<dbReference type="GO" id="GO:0016747">
    <property type="term" value="F:acyltransferase activity, transferring groups other than amino-acyl groups"/>
    <property type="evidence" value="ECO:0007669"/>
    <property type="project" value="InterPro"/>
</dbReference>
<dbReference type="SUPFAM" id="SSF55729">
    <property type="entry name" value="Acyl-CoA N-acyltransferases (Nat)"/>
    <property type="match status" value="1"/>
</dbReference>
<reference evidence="4 5" key="1">
    <citation type="submission" date="2020-02" db="EMBL/GenBank/DDBJ databases">
        <title>Pseudoroseicyclus tamarix, sp. nov., isolated from offshore sediment of a Tamarix chinensis forest.</title>
        <authorList>
            <person name="Gai Y."/>
        </authorList>
    </citation>
    <scope>NUCLEOTIDE SEQUENCE [LARGE SCALE GENOMIC DNA]</scope>
    <source>
        <strain evidence="4 5">CLL3-39</strain>
    </source>
</reference>
<gene>
    <name evidence="4" type="ORF">GZA08_13365</name>
</gene>
<evidence type="ECO:0000259" key="3">
    <source>
        <dbReference type="PROSITE" id="PS51186"/>
    </source>
</evidence>
<evidence type="ECO:0000256" key="1">
    <source>
        <dbReference type="ARBA" id="ARBA00022679"/>
    </source>
</evidence>
<dbReference type="PANTHER" id="PTHR43877:SF5">
    <property type="entry name" value="BLL8307 PROTEIN"/>
    <property type="match status" value="1"/>
</dbReference>
<proteinExistence type="predicted"/>
<dbReference type="AlphaFoldDB" id="A0A6B2JVM9"/>
<organism evidence="4 5">
    <name type="scientific">Pseudoroseicyclus tamaricis</name>
    <dbReference type="NCBI Taxonomy" id="2705421"/>
    <lineage>
        <taxon>Bacteria</taxon>
        <taxon>Pseudomonadati</taxon>
        <taxon>Pseudomonadota</taxon>
        <taxon>Alphaproteobacteria</taxon>
        <taxon>Rhodobacterales</taxon>
        <taxon>Paracoccaceae</taxon>
        <taxon>Pseudoroseicyclus</taxon>
    </lineage>
</organism>
<dbReference type="PANTHER" id="PTHR43877">
    <property type="entry name" value="AMINOALKYLPHOSPHONATE N-ACETYLTRANSFERASE-RELATED-RELATED"/>
    <property type="match status" value="1"/>
</dbReference>
<accession>A0A6B2JVM9</accession>
<evidence type="ECO:0000256" key="2">
    <source>
        <dbReference type="ARBA" id="ARBA00023315"/>
    </source>
</evidence>
<keyword evidence="5" id="KW-1185">Reference proteome</keyword>
<evidence type="ECO:0000313" key="5">
    <source>
        <dbReference type="Proteomes" id="UP000474757"/>
    </source>
</evidence>
<dbReference type="EMBL" id="JAAGAB010000003">
    <property type="protein sequence ID" value="NDV01955.1"/>
    <property type="molecule type" value="Genomic_DNA"/>
</dbReference>
<keyword evidence="2" id="KW-0012">Acyltransferase</keyword>
<protein>
    <submittedName>
        <fullName evidence="4">GNAT family N-acetyltransferase</fullName>
    </submittedName>
</protein>
<dbReference type="InterPro" id="IPR000182">
    <property type="entry name" value="GNAT_dom"/>
</dbReference>
<evidence type="ECO:0000313" key="4">
    <source>
        <dbReference type="EMBL" id="NDV01955.1"/>
    </source>
</evidence>
<dbReference type="Proteomes" id="UP000474757">
    <property type="component" value="Unassembled WGS sequence"/>
</dbReference>
<dbReference type="InterPro" id="IPR016181">
    <property type="entry name" value="Acyl_CoA_acyltransferase"/>
</dbReference>
<name>A0A6B2JVM9_9RHOB</name>
<sequence>MTEAPAITLRRVSPREPGAEALLNESQALMRAMFEQNHFLSHDALAAPHIHLYLAEAGSQPLGTGALAIFEGYGEIKSLYTSEAARGRGVAAALLARLEEVARAASLPWLRLETGPGLDSAQRLYRRFGYTLCGPYGAYKESPSSIFYEKALT</sequence>
<comment type="caution">
    <text evidence="4">The sequence shown here is derived from an EMBL/GenBank/DDBJ whole genome shotgun (WGS) entry which is preliminary data.</text>
</comment>